<evidence type="ECO:0000313" key="3">
    <source>
        <dbReference type="Proteomes" id="UP000011682"/>
    </source>
</evidence>
<proteinExistence type="predicted"/>
<accession>S9PGQ9</accession>
<name>S9PGQ9_CYSF2</name>
<comment type="caution">
    <text evidence="2">The sequence shown here is derived from an EMBL/GenBank/DDBJ whole genome shotgun (WGS) entry which is preliminary data.</text>
</comment>
<reference evidence="2" key="1">
    <citation type="submission" date="2013-05" db="EMBL/GenBank/DDBJ databases">
        <title>Genome assembly of Cystobacter fuscus DSM 2262.</title>
        <authorList>
            <person name="Sharma G."/>
            <person name="Khatri I."/>
            <person name="Kaur C."/>
            <person name="Mayilraj S."/>
            <person name="Subramanian S."/>
        </authorList>
    </citation>
    <scope>NUCLEOTIDE SEQUENCE [LARGE SCALE GENOMIC DNA]</scope>
    <source>
        <strain evidence="2">DSM 2262</strain>
    </source>
</reference>
<keyword evidence="3" id="KW-1185">Reference proteome</keyword>
<feature type="region of interest" description="Disordered" evidence="1">
    <location>
        <begin position="1"/>
        <end position="38"/>
    </location>
</feature>
<dbReference type="AlphaFoldDB" id="S9PGQ9"/>
<evidence type="ECO:0000256" key="1">
    <source>
        <dbReference type="SAM" id="MobiDB-lite"/>
    </source>
</evidence>
<dbReference type="Proteomes" id="UP000011682">
    <property type="component" value="Unassembled WGS sequence"/>
</dbReference>
<gene>
    <name evidence="2" type="ORF">D187_008453</name>
</gene>
<organism evidence="2 3">
    <name type="scientific">Cystobacter fuscus (strain ATCC 25194 / DSM 2262 / NBRC 100088 / M29)</name>
    <dbReference type="NCBI Taxonomy" id="1242864"/>
    <lineage>
        <taxon>Bacteria</taxon>
        <taxon>Pseudomonadati</taxon>
        <taxon>Myxococcota</taxon>
        <taxon>Myxococcia</taxon>
        <taxon>Myxococcales</taxon>
        <taxon>Cystobacterineae</taxon>
        <taxon>Archangiaceae</taxon>
        <taxon>Cystobacter</taxon>
    </lineage>
</organism>
<dbReference type="EMBL" id="ANAH02000007">
    <property type="protein sequence ID" value="EPX62266.1"/>
    <property type="molecule type" value="Genomic_DNA"/>
</dbReference>
<evidence type="ECO:0000313" key="2">
    <source>
        <dbReference type="EMBL" id="EPX62266.1"/>
    </source>
</evidence>
<protein>
    <submittedName>
        <fullName evidence="2">Uncharacterized protein</fullName>
    </submittedName>
</protein>
<sequence length="38" mass="4072">MTRQKAFAPQSHGNAGVPVKPTGLLKRARGQRASRAVQ</sequence>